<dbReference type="PROSITE" id="PS51137">
    <property type="entry name" value="VM"/>
    <property type="match status" value="1"/>
</dbReference>
<dbReference type="EMBL" id="LR899011">
    <property type="protein sequence ID" value="CAD7086173.1"/>
    <property type="molecule type" value="Genomic_DNA"/>
</dbReference>
<organism evidence="4 5">
    <name type="scientific">Hermetia illucens</name>
    <name type="common">Black soldier fly</name>
    <dbReference type="NCBI Taxonomy" id="343691"/>
    <lineage>
        <taxon>Eukaryota</taxon>
        <taxon>Metazoa</taxon>
        <taxon>Ecdysozoa</taxon>
        <taxon>Arthropoda</taxon>
        <taxon>Hexapoda</taxon>
        <taxon>Insecta</taxon>
        <taxon>Pterygota</taxon>
        <taxon>Neoptera</taxon>
        <taxon>Endopterygota</taxon>
        <taxon>Diptera</taxon>
        <taxon>Brachycera</taxon>
        <taxon>Stratiomyomorpha</taxon>
        <taxon>Stratiomyidae</taxon>
        <taxon>Hermetiinae</taxon>
        <taxon>Hermetia</taxon>
    </lineage>
</organism>
<evidence type="ECO:0000256" key="2">
    <source>
        <dbReference type="SAM" id="SignalP"/>
    </source>
</evidence>
<sequence length="121" mass="12336">MNTITVFFSLVVLIVGTLAVPTPEAAPEPLGFERNPNNLQIDPAVAFDGIDLLRQKKSYAAPAAPAYSAPAAPAYAPPAPAYAPSKLSYSAPAPSIPCSKAIIVSCAPSVQPAPCSAPAAY</sequence>
<dbReference type="InParanoid" id="A0A7R8UTC8"/>
<feature type="signal peptide" evidence="2">
    <location>
        <begin position="1"/>
        <end position="19"/>
    </location>
</feature>
<evidence type="ECO:0000313" key="4">
    <source>
        <dbReference type="EMBL" id="CAD7086173.1"/>
    </source>
</evidence>
<keyword evidence="1 2" id="KW-0732">Signal</keyword>
<evidence type="ECO:0000313" key="5">
    <source>
        <dbReference type="Proteomes" id="UP000594454"/>
    </source>
</evidence>
<dbReference type="AlphaFoldDB" id="A0A7R8UTC8"/>
<feature type="chain" id="PRO_5031234700" description="VM domain-containing protein" evidence="2">
    <location>
        <begin position="20"/>
        <end position="121"/>
    </location>
</feature>
<feature type="domain" description="VM" evidence="3">
    <location>
        <begin position="92"/>
        <end position="121"/>
    </location>
</feature>
<proteinExistence type="predicted"/>
<dbReference type="InterPro" id="IPR013135">
    <property type="entry name" value="Vitelline_membr_Cys-rich-dom"/>
</dbReference>
<name>A0A7R8UTC8_HERIL</name>
<protein>
    <recommendedName>
        <fullName evidence="3">VM domain-containing protein</fullName>
    </recommendedName>
</protein>
<keyword evidence="5" id="KW-1185">Reference proteome</keyword>
<dbReference type="Proteomes" id="UP000594454">
    <property type="component" value="Chromosome 3"/>
</dbReference>
<gene>
    <name evidence="4" type="ORF">HERILL_LOCUS8965</name>
</gene>
<reference evidence="4 5" key="1">
    <citation type="submission" date="2020-11" db="EMBL/GenBank/DDBJ databases">
        <authorList>
            <person name="Wallbank WR R."/>
            <person name="Pardo Diaz C."/>
            <person name="Kozak K."/>
            <person name="Martin S."/>
            <person name="Jiggins C."/>
            <person name="Moest M."/>
            <person name="Warren A I."/>
            <person name="Generalovic N T."/>
            <person name="Byers J.R.P. K."/>
            <person name="Montejo-Kovacevich G."/>
            <person name="Yen C E."/>
        </authorList>
    </citation>
    <scope>NUCLEOTIDE SEQUENCE [LARGE SCALE GENOMIC DNA]</scope>
</reference>
<evidence type="ECO:0000259" key="3">
    <source>
        <dbReference type="PROSITE" id="PS51137"/>
    </source>
</evidence>
<evidence type="ECO:0000256" key="1">
    <source>
        <dbReference type="ARBA" id="ARBA00022729"/>
    </source>
</evidence>
<accession>A0A7R8UTC8</accession>